<protein>
    <submittedName>
        <fullName evidence="2">Uncharacterized protein</fullName>
    </submittedName>
</protein>
<feature type="region of interest" description="Disordered" evidence="1">
    <location>
        <begin position="1"/>
        <end position="53"/>
    </location>
</feature>
<comment type="caution">
    <text evidence="2">The sequence shown here is derived from an EMBL/GenBank/DDBJ whole genome shotgun (WGS) entry which is preliminary data.</text>
</comment>
<gene>
    <name evidence="2" type="ORF">G7043_46790</name>
</gene>
<feature type="compositionally biased region" description="Basic and acidic residues" evidence="1">
    <location>
        <begin position="1"/>
        <end position="23"/>
    </location>
</feature>
<feature type="compositionally biased region" description="Acidic residues" evidence="1">
    <location>
        <begin position="41"/>
        <end position="53"/>
    </location>
</feature>
<organism evidence="2 3">
    <name type="scientific">Lentzea alba</name>
    <dbReference type="NCBI Taxonomy" id="2714351"/>
    <lineage>
        <taxon>Bacteria</taxon>
        <taxon>Bacillati</taxon>
        <taxon>Actinomycetota</taxon>
        <taxon>Actinomycetes</taxon>
        <taxon>Pseudonocardiales</taxon>
        <taxon>Pseudonocardiaceae</taxon>
        <taxon>Lentzea</taxon>
    </lineage>
</organism>
<sequence>MAQRGSDQHGPARDDELKRELANELRAGGPTRAQAWREPEMPEPDENPSDDRP</sequence>
<reference evidence="2 3" key="1">
    <citation type="submission" date="2020-03" db="EMBL/GenBank/DDBJ databases">
        <title>Isolation and identification of active actinomycetes.</title>
        <authorList>
            <person name="Sun X."/>
        </authorList>
    </citation>
    <scope>NUCLEOTIDE SEQUENCE [LARGE SCALE GENOMIC DNA]</scope>
    <source>
        <strain evidence="2 3">NEAU-D13</strain>
    </source>
</reference>
<accession>A0A7C9W833</accession>
<dbReference type="Proteomes" id="UP000481360">
    <property type="component" value="Unassembled WGS sequence"/>
</dbReference>
<evidence type="ECO:0000313" key="2">
    <source>
        <dbReference type="EMBL" id="NGY66417.1"/>
    </source>
</evidence>
<dbReference type="RefSeq" id="WP_166056144.1">
    <property type="nucleotide sequence ID" value="NZ_JAAMPJ010000022.1"/>
</dbReference>
<evidence type="ECO:0000256" key="1">
    <source>
        <dbReference type="SAM" id="MobiDB-lite"/>
    </source>
</evidence>
<dbReference type="EMBL" id="JAAMPJ010000022">
    <property type="protein sequence ID" value="NGY66417.1"/>
    <property type="molecule type" value="Genomic_DNA"/>
</dbReference>
<proteinExistence type="predicted"/>
<evidence type="ECO:0000313" key="3">
    <source>
        <dbReference type="Proteomes" id="UP000481360"/>
    </source>
</evidence>
<name>A0A7C9W833_9PSEU</name>
<dbReference type="AlphaFoldDB" id="A0A7C9W833"/>
<keyword evidence="3" id="KW-1185">Reference proteome</keyword>